<dbReference type="Proteomes" id="UP000663844">
    <property type="component" value="Unassembled WGS sequence"/>
</dbReference>
<evidence type="ECO:0000313" key="3">
    <source>
        <dbReference type="Proteomes" id="UP000663844"/>
    </source>
</evidence>
<evidence type="ECO:0000313" key="1">
    <source>
        <dbReference type="EMBL" id="CAF4079579.1"/>
    </source>
</evidence>
<organism evidence="2 3">
    <name type="scientific">Adineta steineri</name>
    <dbReference type="NCBI Taxonomy" id="433720"/>
    <lineage>
        <taxon>Eukaryota</taxon>
        <taxon>Metazoa</taxon>
        <taxon>Spiralia</taxon>
        <taxon>Gnathifera</taxon>
        <taxon>Rotifera</taxon>
        <taxon>Eurotatoria</taxon>
        <taxon>Bdelloidea</taxon>
        <taxon>Adinetida</taxon>
        <taxon>Adinetidae</taxon>
        <taxon>Adineta</taxon>
    </lineage>
</organism>
<feature type="non-terminal residue" evidence="2">
    <location>
        <position position="1"/>
    </location>
</feature>
<dbReference type="AlphaFoldDB" id="A0A819WDC2"/>
<evidence type="ECO:0000313" key="2">
    <source>
        <dbReference type="EMBL" id="CAF4121397.1"/>
    </source>
</evidence>
<protein>
    <submittedName>
        <fullName evidence="2">Uncharacterized protein</fullName>
    </submittedName>
</protein>
<gene>
    <name evidence="1" type="ORF">OXD698_LOCUS34220</name>
    <name evidence="2" type="ORF">OXD698_LOCUS36504</name>
</gene>
<reference evidence="2" key="1">
    <citation type="submission" date="2021-02" db="EMBL/GenBank/DDBJ databases">
        <authorList>
            <person name="Nowell W R."/>
        </authorList>
    </citation>
    <scope>NUCLEOTIDE SEQUENCE</scope>
</reference>
<dbReference type="EMBL" id="CAJOAZ010006038">
    <property type="protein sequence ID" value="CAF4121397.1"/>
    <property type="molecule type" value="Genomic_DNA"/>
</dbReference>
<accession>A0A819WDC2</accession>
<name>A0A819WDC2_9BILA</name>
<dbReference type="EMBL" id="CAJOAZ010004897">
    <property type="protein sequence ID" value="CAF4079579.1"/>
    <property type="molecule type" value="Genomic_DNA"/>
</dbReference>
<proteinExistence type="predicted"/>
<comment type="caution">
    <text evidence="2">The sequence shown here is derived from an EMBL/GenBank/DDBJ whole genome shotgun (WGS) entry which is preliminary data.</text>
</comment>
<sequence length="49" mass="4333">GGGLPMAGVANFGGMGGGLGGYGGGMGGLGGGMGQVVQGVPIGFGVTTY</sequence>